<dbReference type="Proteomes" id="UP000515156">
    <property type="component" value="Chromosome 8"/>
</dbReference>
<dbReference type="OrthoDB" id="8872899at2759"/>
<dbReference type="RefSeq" id="XP_030068329.1">
    <property type="nucleotide sequence ID" value="XM_030212469.1"/>
</dbReference>
<evidence type="ECO:0000256" key="1">
    <source>
        <dbReference type="ARBA" id="ARBA00022514"/>
    </source>
</evidence>
<dbReference type="Pfam" id="PF00048">
    <property type="entry name" value="IL8"/>
    <property type="match status" value="1"/>
</dbReference>
<dbReference type="PRINTS" id="PR00437">
    <property type="entry name" value="SMALLCYTKCXC"/>
</dbReference>
<dbReference type="PRINTS" id="PR00436">
    <property type="entry name" value="INTERLEUKIN8"/>
</dbReference>
<accession>A0A6P7YYJ1</accession>
<dbReference type="SMART" id="SM00199">
    <property type="entry name" value="SCY"/>
    <property type="match status" value="1"/>
</dbReference>
<evidence type="ECO:0000256" key="2">
    <source>
        <dbReference type="RuleBase" id="RU361149"/>
    </source>
</evidence>
<name>A0A6P7YYJ1_9AMPH</name>
<evidence type="ECO:0000313" key="5">
    <source>
        <dbReference type="RefSeq" id="XP_030068327.1"/>
    </source>
</evidence>
<feature type="domain" description="Chemokine interleukin-8-like" evidence="3">
    <location>
        <begin position="34"/>
        <end position="95"/>
    </location>
</feature>
<reference evidence="5 6" key="1">
    <citation type="submission" date="2025-04" db="UniProtKB">
        <authorList>
            <consortium name="RefSeq"/>
        </authorList>
    </citation>
    <scope>IDENTIFICATION</scope>
</reference>
<dbReference type="GO" id="GO:0006955">
    <property type="term" value="P:immune response"/>
    <property type="evidence" value="ECO:0007669"/>
    <property type="project" value="InterPro"/>
</dbReference>
<keyword evidence="4" id="KW-1185">Reference proteome</keyword>
<gene>
    <name evidence="5 6 7" type="primary">LOC115476220</name>
</gene>
<keyword evidence="2" id="KW-0145">Chemotaxis</keyword>
<keyword evidence="2" id="KW-0732">Signal</keyword>
<dbReference type="KEGG" id="muo:115476220"/>
<dbReference type="InterPro" id="IPR001089">
    <property type="entry name" value="Chemokine_CXC"/>
</dbReference>
<dbReference type="PANTHER" id="PTHR12015">
    <property type="entry name" value="SMALL INDUCIBLE CYTOKINE A"/>
    <property type="match status" value="1"/>
</dbReference>
<dbReference type="InterPro" id="IPR001811">
    <property type="entry name" value="Chemokine_IL8-like_dom"/>
</dbReference>
<organism evidence="4 7">
    <name type="scientific">Microcaecilia unicolor</name>
    <dbReference type="NCBI Taxonomy" id="1415580"/>
    <lineage>
        <taxon>Eukaryota</taxon>
        <taxon>Metazoa</taxon>
        <taxon>Chordata</taxon>
        <taxon>Craniata</taxon>
        <taxon>Vertebrata</taxon>
        <taxon>Euteleostomi</taxon>
        <taxon>Amphibia</taxon>
        <taxon>Gymnophiona</taxon>
        <taxon>Siphonopidae</taxon>
        <taxon>Microcaecilia</taxon>
    </lineage>
</organism>
<proteinExistence type="inferred from homology"/>
<dbReference type="GO" id="GO:0005615">
    <property type="term" value="C:extracellular space"/>
    <property type="evidence" value="ECO:0007669"/>
    <property type="project" value="UniProtKB-UniRule"/>
</dbReference>
<dbReference type="InterPro" id="IPR036048">
    <property type="entry name" value="Interleukin_8-like_sf"/>
</dbReference>
<comment type="subcellular location">
    <subcellularLocation>
        <location evidence="2">Secreted</location>
    </subcellularLocation>
</comment>
<evidence type="ECO:0000259" key="3">
    <source>
        <dbReference type="SMART" id="SM00199"/>
    </source>
</evidence>
<dbReference type="GO" id="GO:0008009">
    <property type="term" value="F:chemokine activity"/>
    <property type="evidence" value="ECO:0007669"/>
    <property type="project" value="InterPro"/>
</dbReference>
<protein>
    <recommendedName>
        <fullName evidence="2">C-X-C motif chemokine</fullName>
    </recommendedName>
</protein>
<evidence type="ECO:0000313" key="6">
    <source>
        <dbReference type="RefSeq" id="XP_030068329.1"/>
    </source>
</evidence>
<dbReference type="SUPFAM" id="SSF54117">
    <property type="entry name" value="Interleukin 8-like chemokines"/>
    <property type="match status" value="1"/>
</dbReference>
<sequence>MVNRSLMLSLLVLYVICIQGGTCIPSLFLGFLDDPGCSCVDLKEKLVHVQNIQNIKIVPASSFCEDTEIIVRQKNGIRYCLNPQKQKIWRSLQNLTKSKNLSAMRTP</sequence>
<feature type="chain" id="PRO_5044519072" description="C-X-C motif chemokine" evidence="2">
    <location>
        <begin position="24"/>
        <end position="107"/>
    </location>
</feature>
<evidence type="ECO:0000313" key="4">
    <source>
        <dbReference type="Proteomes" id="UP000515156"/>
    </source>
</evidence>
<dbReference type="AlphaFoldDB" id="A0A6P7YYJ1"/>
<dbReference type="InterPro" id="IPR039809">
    <property type="entry name" value="Chemokine_b/g/d"/>
</dbReference>
<dbReference type="Gene3D" id="2.40.50.40">
    <property type="match status" value="1"/>
</dbReference>
<evidence type="ECO:0000313" key="7">
    <source>
        <dbReference type="RefSeq" id="XP_030068330.1"/>
    </source>
</evidence>
<dbReference type="GeneID" id="115476220"/>
<dbReference type="RefSeq" id="XP_030068327.1">
    <property type="nucleotide sequence ID" value="XM_030212467.1"/>
</dbReference>
<dbReference type="RefSeq" id="XP_030068330.1">
    <property type="nucleotide sequence ID" value="XM_030212470.1"/>
</dbReference>
<dbReference type="InterPro" id="IPR018048">
    <property type="entry name" value="Chemokine_CXC_CS"/>
</dbReference>
<keyword evidence="1 2" id="KW-0202">Cytokine</keyword>
<comment type="similarity">
    <text evidence="2">Belongs to the intercrine alpha (chemokine CxC) family.</text>
</comment>
<feature type="signal peptide" evidence="2">
    <location>
        <begin position="1"/>
        <end position="23"/>
    </location>
</feature>
<keyword evidence="2" id="KW-0964">Secreted</keyword>
<dbReference type="PROSITE" id="PS00471">
    <property type="entry name" value="SMALL_CYTOKINES_CXC"/>
    <property type="match status" value="1"/>
</dbReference>